<dbReference type="InterPro" id="IPR000515">
    <property type="entry name" value="MetI-like"/>
</dbReference>
<feature type="transmembrane region" description="Helical" evidence="7">
    <location>
        <begin position="141"/>
        <end position="162"/>
    </location>
</feature>
<protein>
    <submittedName>
        <fullName evidence="9">ABC transporter permease subunit</fullName>
    </submittedName>
</protein>
<feature type="transmembrane region" description="Helical" evidence="7">
    <location>
        <begin position="97"/>
        <end position="121"/>
    </location>
</feature>
<keyword evidence="4 7" id="KW-0812">Transmembrane</keyword>
<dbReference type="InterPro" id="IPR035906">
    <property type="entry name" value="MetI-like_sf"/>
</dbReference>
<feature type="domain" description="ABC transmembrane type-1" evidence="8">
    <location>
        <begin position="59"/>
        <end position="256"/>
    </location>
</feature>
<evidence type="ECO:0000256" key="1">
    <source>
        <dbReference type="ARBA" id="ARBA00004651"/>
    </source>
</evidence>
<keyword evidence="2 7" id="KW-0813">Transport</keyword>
<feature type="transmembrane region" description="Helical" evidence="7">
    <location>
        <begin position="240"/>
        <end position="260"/>
    </location>
</feature>
<sequence length="268" mass="29318">MSTLVKTLPIAGPARLPRAWLPPLLGAAVLAFLLAPFAALVFATHWQDLHFAPGDGTAISVSLLYSLLSLALVMLLGTPLAWWLAHYHYRGKWLLDALLLLPLLTPPLAMGILLSSFYGPYAPVGSFLQHYGVMLSNSPPAFVLAQVYGALPYFVVATRAAFEGVPEELEQISLTLGKTPWQTFWQVSLPLSRLGLAAGVALAWVRALGEFGIVLIVAYFPQGIPVKLWVNLQDIGLSAVYPLLWVFFLVAVPLPLWLGLRSRRQPLF</sequence>
<comment type="subcellular location">
    <subcellularLocation>
        <location evidence="1 7">Cell membrane</location>
        <topology evidence="1 7">Multi-pass membrane protein</topology>
    </subcellularLocation>
</comment>
<dbReference type="PANTHER" id="PTHR30183:SF3">
    <property type="entry name" value="MOLYBDENUM TRANSPORT SYSTEM PERMEASE PROTEIN MODB"/>
    <property type="match status" value="1"/>
</dbReference>
<dbReference type="GO" id="GO:0005886">
    <property type="term" value="C:plasma membrane"/>
    <property type="evidence" value="ECO:0007669"/>
    <property type="project" value="UniProtKB-SubCell"/>
</dbReference>
<dbReference type="PANTHER" id="PTHR30183">
    <property type="entry name" value="MOLYBDENUM TRANSPORT SYSTEM PERMEASE PROTEIN MODB"/>
    <property type="match status" value="1"/>
</dbReference>
<keyword evidence="6 7" id="KW-0472">Membrane</keyword>
<dbReference type="SUPFAM" id="SSF161098">
    <property type="entry name" value="MetI-like"/>
    <property type="match status" value="1"/>
</dbReference>
<evidence type="ECO:0000256" key="3">
    <source>
        <dbReference type="ARBA" id="ARBA00022475"/>
    </source>
</evidence>
<feature type="transmembrane region" description="Helical" evidence="7">
    <location>
        <begin position="20"/>
        <end position="43"/>
    </location>
</feature>
<name>A0A3M8R414_9PROT</name>
<gene>
    <name evidence="9" type="ORF">EC580_06625</name>
</gene>
<dbReference type="OrthoDB" id="5294991at2"/>
<reference evidence="9" key="1">
    <citation type="submission" date="2018-10" db="EMBL/GenBank/DDBJ databases">
        <title>Acidithiobacillus sulfuriphilus sp. nov.: an extremely acidophilic sulfur-oxidizing chemolithotroph isolated from a neutral pH environment.</title>
        <authorList>
            <person name="Falagan C."/>
            <person name="Moya-Beltran A."/>
            <person name="Quatrini R."/>
            <person name="Johnson D.B."/>
        </authorList>
    </citation>
    <scope>NUCLEOTIDE SEQUENCE [LARGE SCALE GENOMIC DNA]</scope>
    <source>
        <strain evidence="9">CJ-2</strain>
    </source>
</reference>
<evidence type="ECO:0000256" key="4">
    <source>
        <dbReference type="ARBA" id="ARBA00022692"/>
    </source>
</evidence>
<feature type="transmembrane region" description="Helical" evidence="7">
    <location>
        <begin position="63"/>
        <end position="85"/>
    </location>
</feature>
<dbReference type="GO" id="GO:0055085">
    <property type="term" value="P:transmembrane transport"/>
    <property type="evidence" value="ECO:0007669"/>
    <property type="project" value="InterPro"/>
</dbReference>
<dbReference type="RefSeq" id="WP_123103391.1">
    <property type="nucleotide sequence ID" value="NZ_CP127527.1"/>
</dbReference>
<keyword evidence="5 7" id="KW-1133">Transmembrane helix</keyword>
<feature type="transmembrane region" description="Helical" evidence="7">
    <location>
        <begin position="194"/>
        <end position="220"/>
    </location>
</feature>
<organism evidence="9">
    <name type="scientific">Acidithiobacillus sulfuriphilus</name>
    <dbReference type="NCBI Taxonomy" id="1867749"/>
    <lineage>
        <taxon>Bacteria</taxon>
        <taxon>Pseudomonadati</taxon>
        <taxon>Pseudomonadota</taxon>
        <taxon>Acidithiobacillia</taxon>
        <taxon>Acidithiobacillales</taxon>
        <taxon>Acidithiobacillaceae</taxon>
        <taxon>Acidithiobacillus</taxon>
    </lineage>
</organism>
<evidence type="ECO:0000256" key="2">
    <source>
        <dbReference type="ARBA" id="ARBA00022448"/>
    </source>
</evidence>
<evidence type="ECO:0000259" key="8">
    <source>
        <dbReference type="PROSITE" id="PS50928"/>
    </source>
</evidence>
<evidence type="ECO:0000256" key="6">
    <source>
        <dbReference type="ARBA" id="ARBA00023136"/>
    </source>
</evidence>
<comment type="similarity">
    <text evidence="7">Belongs to the binding-protein-dependent transport system permease family.</text>
</comment>
<evidence type="ECO:0000313" key="9">
    <source>
        <dbReference type="EMBL" id="RNF63306.1"/>
    </source>
</evidence>
<evidence type="ECO:0000256" key="5">
    <source>
        <dbReference type="ARBA" id="ARBA00022989"/>
    </source>
</evidence>
<proteinExistence type="inferred from homology"/>
<comment type="caution">
    <text evidence="9">The sequence shown here is derived from an EMBL/GenBank/DDBJ whole genome shotgun (WGS) entry which is preliminary data.</text>
</comment>
<dbReference type="CDD" id="cd06261">
    <property type="entry name" value="TM_PBP2"/>
    <property type="match status" value="1"/>
</dbReference>
<dbReference type="PROSITE" id="PS50928">
    <property type="entry name" value="ABC_TM1"/>
    <property type="match status" value="1"/>
</dbReference>
<dbReference type="Pfam" id="PF00528">
    <property type="entry name" value="BPD_transp_1"/>
    <property type="match status" value="1"/>
</dbReference>
<dbReference type="EMBL" id="RIZI01000157">
    <property type="protein sequence ID" value="RNF63306.1"/>
    <property type="molecule type" value="Genomic_DNA"/>
</dbReference>
<dbReference type="Gene3D" id="1.10.3720.10">
    <property type="entry name" value="MetI-like"/>
    <property type="match status" value="1"/>
</dbReference>
<evidence type="ECO:0000256" key="7">
    <source>
        <dbReference type="RuleBase" id="RU363032"/>
    </source>
</evidence>
<dbReference type="AlphaFoldDB" id="A0A3M8R414"/>
<keyword evidence="3" id="KW-1003">Cell membrane</keyword>
<accession>A0A3M8R414</accession>